<dbReference type="GO" id="GO:0005525">
    <property type="term" value="F:GTP binding"/>
    <property type="evidence" value="ECO:0007669"/>
    <property type="project" value="UniProtKB-KW"/>
</dbReference>
<dbReference type="GO" id="GO:0003924">
    <property type="term" value="F:GTPase activity"/>
    <property type="evidence" value="ECO:0007669"/>
    <property type="project" value="InterPro"/>
</dbReference>
<dbReference type="PANTHER" id="PTHR43261">
    <property type="entry name" value="TRANSLATION ELONGATION FACTOR G-RELATED"/>
    <property type="match status" value="1"/>
</dbReference>
<reference evidence="7 8" key="1">
    <citation type="journal article" date="2021" name="Sci. Rep.">
        <title>The genome of the diatom Chaetoceros tenuissimus carries an ancient integrated fragment of an extant virus.</title>
        <authorList>
            <person name="Hongo Y."/>
            <person name="Kimura K."/>
            <person name="Takaki Y."/>
            <person name="Yoshida Y."/>
            <person name="Baba S."/>
            <person name="Kobayashi G."/>
            <person name="Nagasaki K."/>
            <person name="Hano T."/>
            <person name="Tomaru Y."/>
        </authorList>
    </citation>
    <scope>NUCLEOTIDE SEQUENCE [LARGE SCALE GENOMIC DNA]</scope>
    <source>
        <strain evidence="7 8">NIES-3715</strain>
    </source>
</reference>
<sequence length="958" mass="104432">MIRISSSSRSMASRTSITSRKQRIQNRNLVSLSSLDLWNRRNENTLNKSSDALLKSCSIRSHSSFISSSRQSFLFHEKSKQRIQQLPLRNTTLTTRNFTSSSILHSSQEIAEIHRLTHIRNVGVFAHVDAGKTTVTERMLALAGIVHRAGSVDTGNTVTDYLPQERERGITIQSAAISFNWHWHNSSLFKEEKSSDFNDEVVMHLIDTPGHVDFSVEVNRSVAVLDGAVLVVDAVAGVQAQTETVWRAMTRPSFNNHDTGLEKKRGDAHGHEPLPCIAFVNKMDKEGCNFGYALSTLKYKLQGANPVALQVPLFQVGQSKLDQESSLPKNIVAVPASDLKMNTLSHGTFVGVIDLIEMRAIVWPDVNASTVNDVEECIPSIYNLLSDEYQDSQVKDVAIQARQDLVASLADVDEAMEEYFLMEEDPTNNEIRTSLRTATLNRKILPVMTGAALRGKGVEPLLDAMADLLPSPLNRDAPALMNHDENYIQAKKAKKKNYSKDLIPFGHPLHPSLLALAFKVVHMKNRGGSGDGRVVFARVYSGKISSRDSVKVISPLLPGEKPEKARIERVGGMLELAGGRFDNLPEATCYSGDVCALVGLKDVTTGDTILLASNEKGKKKKSSKKTSANDSKYEASTGDECLAGVGAPKPVLTVRVEAENAEQESKLMDALRLMMAEDPSLMVEETGSATLLSGLGELHIEVVVDRLQREHGLAVWIGKPSVAYRETVQSEIDTGGLVEYDRTVGSTRMQAQVHIRLEPMETEASSDVSILTDPDVKLGSKVKEYLGFDEDDDELELSQRCEVAKALIAGCKGALKRGPLGSFELANIRCYVEEIDSEGGLTGLKAMPGTIRAAVSSIVATTLQNNKDSCSLLEPTMSVEVSAPSEMVGTVLSDLTARRGNVGEVIMGDDDALHSKALIHGQVPLKEILGYANNLRSITGGEGSFSAEYKGHSPCDSI</sequence>
<keyword evidence="2" id="KW-0547">Nucleotide-binding</keyword>
<feature type="region of interest" description="Disordered" evidence="5">
    <location>
        <begin position="1"/>
        <end position="20"/>
    </location>
</feature>
<dbReference type="InterPro" id="IPR009000">
    <property type="entry name" value="Transl_B-barrel_sf"/>
</dbReference>
<evidence type="ECO:0000313" key="8">
    <source>
        <dbReference type="Proteomes" id="UP001054902"/>
    </source>
</evidence>
<dbReference type="InterPro" id="IPR014721">
    <property type="entry name" value="Ribsml_uS5_D2-typ_fold_subgr"/>
</dbReference>
<protein>
    <recommendedName>
        <fullName evidence="6">Tr-type G domain-containing protein</fullName>
    </recommendedName>
</protein>
<dbReference type="SUPFAM" id="SSF54211">
    <property type="entry name" value="Ribosomal protein S5 domain 2-like"/>
    <property type="match status" value="1"/>
</dbReference>
<evidence type="ECO:0000256" key="3">
    <source>
        <dbReference type="ARBA" id="ARBA00022917"/>
    </source>
</evidence>
<dbReference type="Gene3D" id="2.40.30.10">
    <property type="entry name" value="Translation factors"/>
    <property type="match status" value="1"/>
</dbReference>
<dbReference type="InterPro" id="IPR035647">
    <property type="entry name" value="EFG_III/V"/>
</dbReference>
<feature type="compositionally biased region" description="Low complexity" evidence="5">
    <location>
        <begin position="1"/>
        <end position="19"/>
    </location>
</feature>
<dbReference type="GO" id="GO:0005739">
    <property type="term" value="C:mitochondrion"/>
    <property type="evidence" value="ECO:0007669"/>
    <property type="project" value="TreeGrafter"/>
</dbReference>
<keyword evidence="4" id="KW-0342">GTP-binding</keyword>
<dbReference type="InterPro" id="IPR031157">
    <property type="entry name" value="G_TR_CS"/>
</dbReference>
<dbReference type="Pfam" id="PF00679">
    <property type="entry name" value="EFG_C"/>
    <property type="match status" value="1"/>
</dbReference>
<keyword evidence="3" id="KW-0648">Protein biosynthesis</keyword>
<evidence type="ECO:0000256" key="4">
    <source>
        <dbReference type="ARBA" id="ARBA00023134"/>
    </source>
</evidence>
<dbReference type="Pfam" id="PF14492">
    <property type="entry name" value="EFG_III"/>
    <property type="match status" value="1"/>
</dbReference>
<dbReference type="InterPro" id="IPR041095">
    <property type="entry name" value="EFG_II"/>
</dbReference>
<evidence type="ECO:0000256" key="5">
    <source>
        <dbReference type="SAM" id="MobiDB-lite"/>
    </source>
</evidence>
<evidence type="ECO:0000256" key="1">
    <source>
        <dbReference type="ARBA" id="ARBA00004229"/>
    </source>
</evidence>
<dbReference type="GO" id="GO:0032543">
    <property type="term" value="P:mitochondrial translation"/>
    <property type="evidence" value="ECO:0007669"/>
    <property type="project" value="TreeGrafter"/>
</dbReference>
<dbReference type="PROSITE" id="PS51722">
    <property type="entry name" value="G_TR_2"/>
    <property type="match status" value="1"/>
</dbReference>
<dbReference type="PROSITE" id="PS00301">
    <property type="entry name" value="G_TR_1"/>
    <property type="match status" value="1"/>
</dbReference>
<dbReference type="SUPFAM" id="SSF50447">
    <property type="entry name" value="Translation proteins"/>
    <property type="match status" value="1"/>
</dbReference>
<organism evidence="7 8">
    <name type="scientific">Chaetoceros tenuissimus</name>
    <dbReference type="NCBI Taxonomy" id="426638"/>
    <lineage>
        <taxon>Eukaryota</taxon>
        <taxon>Sar</taxon>
        <taxon>Stramenopiles</taxon>
        <taxon>Ochrophyta</taxon>
        <taxon>Bacillariophyta</taxon>
        <taxon>Coscinodiscophyceae</taxon>
        <taxon>Chaetocerotophycidae</taxon>
        <taxon>Chaetocerotales</taxon>
        <taxon>Chaetocerotaceae</taxon>
        <taxon>Chaetoceros</taxon>
    </lineage>
</organism>
<dbReference type="SUPFAM" id="SSF54980">
    <property type="entry name" value="EF-G C-terminal domain-like"/>
    <property type="match status" value="2"/>
</dbReference>
<dbReference type="InterPro" id="IPR000795">
    <property type="entry name" value="T_Tr_GTP-bd_dom"/>
</dbReference>
<dbReference type="NCBIfam" id="TIGR00231">
    <property type="entry name" value="small_GTP"/>
    <property type="match status" value="1"/>
</dbReference>
<evidence type="ECO:0000259" key="6">
    <source>
        <dbReference type="PROSITE" id="PS51722"/>
    </source>
</evidence>
<feature type="domain" description="Tr-type G" evidence="6">
    <location>
        <begin position="117"/>
        <end position="473"/>
    </location>
</feature>
<dbReference type="PRINTS" id="PR00315">
    <property type="entry name" value="ELONGATNFCT"/>
</dbReference>
<dbReference type="InterPro" id="IPR035649">
    <property type="entry name" value="EFG_V"/>
</dbReference>
<dbReference type="Gene3D" id="3.40.50.300">
    <property type="entry name" value="P-loop containing nucleotide triphosphate hydrolases"/>
    <property type="match status" value="1"/>
</dbReference>
<dbReference type="SUPFAM" id="SSF52540">
    <property type="entry name" value="P-loop containing nucleoside triphosphate hydrolases"/>
    <property type="match status" value="1"/>
</dbReference>
<name>A0AAD3H555_9STRA</name>
<proteinExistence type="predicted"/>
<dbReference type="Gene3D" id="3.30.70.240">
    <property type="match status" value="1"/>
</dbReference>
<dbReference type="InterPro" id="IPR005225">
    <property type="entry name" value="Small_GTP-bd"/>
</dbReference>
<dbReference type="Gene3D" id="3.30.230.10">
    <property type="match status" value="1"/>
</dbReference>
<dbReference type="InterPro" id="IPR004161">
    <property type="entry name" value="EFTu-like_2"/>
</dbReference>
<dbReference type="PANTHER" id="PTHR43261:SF1">
    <property type="entry name" value="RIBOSOME-RELEASING FACTOR 2, MITOCHONDRIAL"/>
    <property type="match status" value="1"/>
</dbReference>
<dbReference type="EMBL" id="BLLK01000038">
    <property type="protein sequence ID" value="GFH50299.1"/>
    <property type="molecule type" value="Genomic_DNA"/>
</dbReference>
<keyword evidence="8" id="KW-1185">Reference proteome</keyword>
<comment type="caution">
    <text evidence="7">The sequence shown here is derived from an EMBL/GenBank/DDBJ whole genome shotgun (WGS) entry which is preliminary data.</text>
</comment>
<dbReference type="InterPro" id="IPR027417">
    <property type="entry name" value="P-loop_NTPase"/>
</dbReference>
<dbReference type="FunFam" id="3.30.70.240:FF:000001">
    <property type="entry name" value="Elongation factor G"/>
    <property type="match status" value="1"/>
</dbReference>
<dbReference type="Gene3D" id="3.30.70.870">
    <property type="entry name" value="Elongation Factor G (Translational Gtpase), domain 3"/>
    <property type="match status" value="1"/>
</dbReference>
<dbReference type="CDD" id="cd03713">
    <property type="entry name" value="EFG_mtEFG_C"/>
    <property type="match status" value="1"/>
</dbReference>
<gene>
    <name evidence="7" type="ORF">CTEN210_06775</name>
</gene>
<dbReference type="GO" id="GO:0009507">
    <property type="term" value="C:chloroplast"/>
    <property type="evidence" value="ECO:0007669"/>
    <property type="project" value="UniProtKB-SubCell"/>
</dbReference>
<dbReference type="InterPro" id="IPR020568">
    <property type="entry name" value="Ribosomal_Su5_D2-typ_SF"/>
</dbReference>
<evidence type="ECO:0000256" key="2">
    <source>
        <dbReference type="ARBA" id="ARBA00022741"/>
    </source>
</evidence>
<dbReference type="Pfam" id="PF00009">
    <property type="entry name" value="GTP_EFTU"/>
    <property type="match status" value="1"/>
</dbReference>
<dbReference type="Pfam" id="PF03144">
    <property type="entry name" value="GTP_EFTU_D2"/>
    <property type="match status" value="1"/>
</dbReference>
<dbReference type="AlphaFoldDB" id="A0AAD3H555"/>
<dbReference type="SMART" id="SM00838">
    <property type="entry name" value="EFG_C"/>
    <property type="match status" value="1"/>
</dbReference>
<accession>A0AAD3H555</accession>
<comment type="subcellular location">
    <subcellularLocation>
        <location evidence="1">Plastid</location>
        <location evidence="1">Chloroplast</location>
    </subcellularLocation>
</comment>
<evidence type="ECO:0000313" key="7">
    <source>
        <dbReference type="EMBL" id="GFH50299.1"/>
    </source>
</evidence>
<dbReference type="GO" id="GO:0032790">
    <property type="term" value="P:ribosome disassembly"/>
    <property type="evidence" value="ECO:0007669"/>
    <property type="project" value="TreeGrafter"/>
</dbReference>
<dbReference type="Proteomes" id="UP001054902">
    <property type="component" value="Unassembled WGS sequence"/>
</dbReference>
<dbReference type="InterPro" id="IPR000640">
    <property type="entry name" value="EFG_V-like"/>
</dbReference>